<keyword evidence="2" id="KW-1185">Reference proteome</keyword>
<reference evidence="1 2" key="1">
    <citation type="submission" date="2014-11" db="EMBL/GenBank/DDBJ databases">
        <title>Genetic blueprint of the zoonotic pathogen Toxocara canis.</title>
        <authorList>
            <person name="Zhu X.-Q."/>
            <person name="Korhonen P.K."/>
            <person name="Cai H."/>
            <person name="Young N.D."/>
            <person name="Nejsum P."/>
            <person name="von Samson-Himmelstjerna G."/>
            <person name="Boag P.R."/>
            <person name="Tan P."/>
            <person name="Li Q."/>
            <person name="Min J."/>
            <person name="Yang Y."/>
            <person name="Wang X."/>
            <person name="Fang X."/>
            <person name="Hall R.S."/>
            <person name="Hofmann A."/>
            <person name="Sternberg P.W."/>
            <person name="Jex A.R."/>
            <person name="Gasser R.B."/>
        </authorList>
    </citation>
    <scope>NUCLEOTIDE SEQUENCE [LARGE SCALE GENOMIC DNA]</scope>
    <source>
        <strain evidence="1">PN_DK_2014</strain>
    </source>
</reference>
<proteinExistence type="predicted"/>
<sequence length="153" mass="16977">MTVCQKHIDKDILSFSLQGRGTSEDTDRLVSLAELSLSETYAHELEHESNHIVTPTKLNHLPGHDTYPMTARSIYPDAVNASPMTHREVPGSNTVLPAFAPLHPRNKHTLVGRQAEAKHQNAESSQDHKLLVDRDVLDINPRITPNLHVSCPG</sequence>
<name>A0A0B2VHL2_TOXCA</name>
<comment type="caution">
    <text evidence="1">The sequence shown here is derived from an EMBL/GenBank/DDBJ whole genome shotgun (WGS) entry which is preliminary data.</text>
</comment>
<evidence type="ECO:0000313" key="1">
    <source>
        <dbReference type="EMBL" id="KHN81023.1"/>
    </source>
</evidence>
<gene>
    <name evidence="1" type="ORF">Tcan_13345</name>
</gene>
<protein>
    <submittedName>
        <fullName evidence="1">Uncharacterized protein</fullName>
    </submittedName>
</protein>
<dbReference type="AlphaFoldDB" id="A0A0B2VHL2"/>
<evidence type="ECO:0000313" key="2">
    <source>
        <dbReference type="Proteomes" id="UP000031036"/>
    </source>
</evidence>
<dbReference type="Proteomes" id="UP000031036">
    <property type="component" value="Unassembled WGS sequence"/>
</dbReference>
<dbReference type="EMBL" id="JPKZ01001611">
    <property type="protein sequence ID" value="KHN81023.1"/>
    <property type="molecule type" value="Genomic_DNA"/>
</dbReference>
<organism evidence="1 2">
    <name type="scientific">Toxocara canis</name>
    <name type="common">Canine roundworm</name>
    <dbReference type="NCBI Taxonomy" id="6265"/>
    <lineage>
        <taxon>Eukaryota</taxon>
        <taxon>Metazoa</taxon>
        <taxon>Ecdysozoa</taxon>
        <taxon>Nematoda</taxon>
        <taxon>Chromadorea</taxon>
        <taxon>Rhabditida</taxon>
        <taxon>Spirurina</taxon>
        <taxon>Ascaridomorpha</taxon>
        <taxon>Ascaridoidea</taxon>
        <taxon>Toxocaridae</taxon>
        <taxon>Toxocara</taxon>
    </lineage>
</organism>
<accession>A0A0B2VHL2</accession>